<organism evidence="1 2">
    <name type="scientific">Chitinophaga qingshengii</name>
    <dbReference type="NCBI Taxonomy" id="1569794"/>
    <lineage>
        <taxon>Bacteria</taxon>
        <taxon>Pseudomonadati</taxon>
        <taxon>Bacteroidota</taxon>
        <taxon>Chitinophagia</taxon>
        <taxon>Chitinophagales</taxon>
        <taxon>Chitinophagaceae</taxon>
        <taxon>Chitinophaga</taxon>
    </lineage>
</organism>
<evidence type="ECO:0008006" key="3">
    <source>
        <dbReference type="Google" id="ProtNLM"/>
    </source>
</evidence>
<name>A0ABR7TYS9_9BACT</name>
<dbReference type="EMBL" id="JACVFC010000007">
    <property type="protein sequence ID" value="MBC9934947.1"/>
    <property type="molecule type" value="Genomic_DNA"/>
</dbReference>
<keyword evidence="2" id="KW-1185">Reference proteome</keyword>
<gene>
    <name evidence="1" type="ORF">ICL07_31510</name>
</gene>
<dbReference type="Proteomes" id="UP000659124">
    <property type="component" value="Unassembled WGS sequence"/>
</dbReference>
<proteinExistence type="predicted"/>
<sequence>MRTLLKVIMDVTAGNEAIKNNRLPEIIKATIEKIKPEAAFFLAEEGCRTGYFVFDMKDPAEIPGIAEPFFMELKAKLSFQPVMNPEDLKKGLAAAIK</sequence>
<reference evidence="1 2" key="1">
    <citation type="submission" date="2020-09" db="EMBL/GenBank/DDBJ databases">
        <title>Genome sequences of type strains of Chitinophaga qingshengii and Chitinophaga varians.</title>
        <authorList>
            <person name="Kittiwongwattana C."/>
        </authorList>
    </citation>
    <scope>NUCLEOTIDE SEQUENCE [LARGE SCALE GENOMIC DNA]</scope>
    <source>
        <strain evidence="1 2">JCM 30026</strain>
    </source>
</reference>
<protein>
    <recommendedName>
        <fullName evidence="3">DUF3303 domain-containing protein</fullName>
    </recommendedName>
</protein>
<accession>A0ABR7TYS9</accession>
<comment type="caution">
    <text evidence="1">The sequence shown here is derived from an EMBL/GenBank/DDBJ whole genome shotgun (WGS) entry which is preliminary data.</text>
</comment>
<dbReference type="RefSeq" id="WP_188092041.1">
    <property type="nucleotide sequence ID" value="NZ_JACVFC010000007.1"/>
</dbReference>
<evidence type="ECO:0000313" key="2">
    <source>
        <dbReference type="Proteomes" id="UP000659124"/>
    </source>
</evidence>
<evidence type="ECO:0000313" key="1">
    <source>
        <dbReference type="EMBL" id="MBC9934947.1"/>
    </source>
</evidence>